<accession>A0A2H3CLT6</accession>
<keyword evidence="3" id="KW-1185">Reference proteome</keyword>
<organism evidence="2 3">
    <name type="scientific">Armillaria gallica</name>
    <name type="common">Bulbous honey fungus</name>
    <name type="synonym">Armillaria bulbosa</name>
    <dbReference type="NCBI Taxonomy" id="47427"/>
    <lineage>
        <taxon>Eukaryota</taxon>
        <taxon>Fungi</taxon>
        <taxon>Dikarya</taxon>
        <taxon>Basidiomycota</taxon>
        <taxon>Agaricomycotina</taxon>
        <taxon>Agaricomycetes</taxon>
        <taxon>Agaricomycetidae</taxon>
        <taxon>Agaricales</taxon>
        <taxon>Marasmiineae</taxon>
        <taxon>Physalacriaceae</taxon>
        <taxon>Armillaria</taxon>
    </lineage>
</organism>
<evidence type="ECO:0000256" key="1">
    <source>
        <dbReference type="SAM" id="MobiDB-lite"/>
    </source>
</evidence>
<name>A0A2H3CLT6_ARMGA</name>
<gene>
    <name evidence="2" type="ORF">ARMGADRAFT_1067535</name>
</gene>
<dbReference type="InParanoid" id="A0A2H3CLT6"/>
<sequence length="148" mass="16909">MAKFELGHEKGNAVRQVPGPDQVRGLPSPTPLPLATTIASSTRLLYTASTFFMDVISVLYRCDKHLPIIPPWPALSYAPSLERFRTPETYGITGNDMFLCQSRRIYPRNRSTGADRNQCDMYSWSRTEYYYGTLVFISSHSLSYRYLP</sequence>
<reference evidence="3" key="1">
    <citation type="journal article" date="2017" name="Nat. Ecol. Evol.">
        <title>Genome expansion and lineage-specific genetic innovations in the forest pathogenic fungi Armillaria.</title>
        <authorList>
            <person name="Sipos G."/>
            <person name="Prasanna A.N."/>
            <person name="Walter M.C."/>
            <person name="O'Connor E."/>
            <person name="Balint B."/>
            <person name="Krizsan K."/>
            <person name="Kiss B."/>
            <person name="Hess J."/>
            <person name="Varga T."/>
            <person name="Slot J."/>
            <person name="Riley R."/>
            <person name="Boka B."/>
            <person name="Rigling D."/>
            <person name="Barry K."/>
            <person name="Lee J."/>
            <person name="Mihaltcheva S."/>
            <person name="LaButti K."/>
            <person name="Lipzen A."/>
            <person name="Waldron R."/>
            <person name="Moloney N.M."/>
            <person name="Sperisen C."/>
            <person name="Kredics L."/>
            <person name="Vagvoelgyi C."/>
            <person name="Patrignani A."/>
            <person name="Fitzpatrick D."/>
            <person name="Nagy I."/>
            <person name="Doyle S."/>
            <person name="Anderson J.B."/>
            <person name="Grigoriev I.V."/>
            <person name="Gueldener U."/>
            <person name="Muensterkoetter M."/>
            <person name="Nagy L.G."/>
        </authorList>
    </citation>
    <scope>NUCLEOTIDE SEQUENCE [LARGE SCALE GENOMIC DNA]</scope>
    <source>
        <strain evidence="3">Ar21-2</strain>
    </source>
</reference>
<proteinExistence type="predicted"/>
<feature type="compositionally biased region" description="Basic and acidic residues" evidence="1">
    <location>
        <begin position="1"/>
        <end position="12"/>
    </location>
</feature>
<evidence type="ECO:0000313" key="3">
    <source>
        <dbReference type="Proteomes" id="UP000217790"/>
    </source>
</evidence>
<evidence type="ECO:0000313" key="2">
    <source>
        <dbReference type="EMBL" id="PBK84059.1"/>
    </source>
</evidence>
<dbReference type="Proteomes" id="UP000217790">
    <property type="component" value="Unassembled WGS sequence"/>
</dbReference>
<dbReference type="AlphaFoldDB" id="A0A2H3CLT6"/>
<dbReference type="EMBL" id="KZ293701">
    <property type="protein sequence ID" value="PBK84059.1"/>
    <property type="molecule type" value="Genomic_DNA"/>
</dbReference>
<protein>
    <submittedName>
        <fullName evidence="2">Uncharacterized protein</fullName>
    </submittedName>
</protein>
<feature type="region of interest" description="Disordered" evidence="1">
    <location>
        <begin position="1"/>
        <end position="28"/>
    </location>
</feature>